<comment type="caution">
    <text evidence="2">The sequence shown here is derived from an EMBL/GenBank/DDBJ whole genome shotgun (WGS) entry which is preliminary data.</text>
</comment>
<evidence type="ECO:0000313" key="3">
    <source>
        <dbReference type="Proteomes" id="UP001066276"/>
    </source>
</evidence>
<keyword evidence="3" id="KW-1185">Reference proteome</keyword>
<organism evidence="2 3">
    <name type="scientific">Pleurodeles waltl</name>
    <name type="common">Iberian ribbed newt</name>
    <dbReference type="NCBI Taxonomy" id="8319"/>
    <lineage>
        <taxon>Eukaryota</taxon>
        <taxon>Metazoa</taxon>
        <taxon>Chordata</taxon>
        <taxon>Craniata</taxon>
        <taxon>Vertebrata</taxon>
        <taxon>Euteleostomi</taxon>
        <taxon>Amphibia</taxon>
        <taxon>Batrachia</taxon>
        <taxon>Caudata</taxon>
        <taxon>Salamandroidea</taxon>
        <taxon>Salamandridae</taxon>
        <taxon>Pleurodelinae</taxon>
        <taxon>Pleurodeles</taxon>
    </lineage>
</organism>
<dbReference type="EMBL" id="JANPWB010000005">
    <property type="protein sequence ID" value="KAJ1186145.1"/>
    <property type="molecule type" value="Genomic_DNA"/>
</dbReference>
<sequence>MELFPPIHRRDLGRSPRPGPGPRLSGRGGGDAGEKTGDTPTPPEELLQRVPLFSGAFAPPALSAFLRGRTRVANPQVRSGPLALAARAVLSPAACADSGPRPLRWGDGGRRRRAGERQWARGGLGPSPRVCPGGSRPRPRPPMFPAATP</sequence>
<feature type="compositionally biased region" description="Pro residues" evidence="1">
    <location>
        <begin position="140"/>
        <end position="149"/>
    </location>
</feature>
<name>A0AAV7UB42_PLEWA</name>
<evidence type="ECO:0000256" key="1">
    <source>
        <dbReference type="SAM" id="MobiDB-lite"/>
    </source>
</evidence>
<feature type="region of interest" description="Disordered" evidence="1">
    <location>
        <begin position="94"/>
        <end position="149"/>
    </location>
</feature>
<feature type="compositionally biased region" description="Low complexity" evidence="1">
    <location>
        <begin position="126"/>
        <end position="136"/>
    </location>
</feature>
<evidence type="ECO:0000313" key="2">
    <source>
        <dbReference type="EMBL" id="KAJ1186145.1"/>
    </source>
</evidence>
<gene>
    <name evidence="2" type="ORF">NDU88_002928</name>
</gene>
<dbReference type="Proteomes" id="UP001066276">
    <property type="component" value="Chromosome 3_1"/>
</dbReference>
<dbReference type="AlphaFoldDB" id="A0AAV7UB42"/>
<protein>
    <submittedName>
        <fullName evidence="2">Uncharacterized protein</fullName>
    </submittedName>
</protein>
<reference evidence="2" key="1">
    <citation type="journal article" date="2022" name="bioRxiv">
        <title>Sequencing and chromosome-scale assembly of the giantPleurodeles waltlgenome.</title>
        <authorList>
            <person name="Brown T."/>
            <person name="Elewa A."/>
            <person name="Iarovenko S."/>
            <person name="Subramanian E."/>
            <person name="Araus A.J."/>
            <person name="Petzold A."/>
            <person name="Susuki M."/>
            <person name="Suzuki K.-i.T."/>
            <person name="Hayashi T."/>
            <person name="Toyoda A."/>
            <person name="Oliveira C."/>
            <person name="Osipova E."/>
            <person name="Leigh N.D."/>
            <person name="Simon A."/>
            <person name="Yun M.H."/>
        </authorList>
    </citation>
    <scope>NUCLEOTIDE SEQUENCE</scope>
    <source>
        <strain evidence="2">20211129_DDA</strain>
        <tissue evidence="2">Liver</tissue>
    </source>
</reference>
<accession>A0AAV7UB42</accession>
<feature type="region of interest" description="Disordered" evidence="1">
    <location>
        <begin position="1"/>
        <end position="45"/>
    </location>
</feature>
<feature type="compositionally biased region" description="Low complexity" evidence="1">
    <location>
        <begin position="94"/>
        <end position="105"/>
    </location>
</feature>
<proteinExistence type="predicted"/>